<evidence type="ECO:0000313" key="8">
    <source>
        <dbReference type="Proteomes" id="UP000198558"/>
    </source>
</evidence>
<dbReference type="Gene3D" id="1.20.1540.10">
    <property type="entry name" value="Rhomboid-like"/>
    <property type="match status" value="1"/>
</dbReference>
<dbReference type="PANTHER" id="PTHR43066">
    <property type="entry name" value="RHOMBOID-RELATED PROTEIN"/>
    <property type="match status" value="1"/>
</dbReference>
<dbReference type="PANTHER" id="PTHR43066:SF11">
    <property type="entry name" value="PEPTIDASE S54 RHOMBOID DOMAIN-CONTAINING PROTEIN"/>
    <property type="match status" value="1"/>
</dbReference>
<keyword evidence="3 5" id="KW-1133">Transmembrane helix</keyword>
<evidence type="ECO:0000259" key="6">
    <source>
        <dbReference type="Pfam" id="PF01694"/>
    </source>
</evidence>
<evidence type="ECO:0000256" key="4">
    <source>
        <dbReference type="ARBA" id="ARBA00023136"/>
    </source>
</evidence>
<feature type="transmembrane region" description="Helical" evidence="5">
    <location>
        <begin position="155"/>
        <end position="173"/>
    </location>
</feature>
<feature type="transmembrane region" description="Helical" evidence="5">
    <location>
        <begin position="121"/>
        <end position="143"/>
    </location>
</feature>
<dbReference type="EMBL" id="FOIN01000057">
    <property type="protein sequence ID" value="SET86031.1"/>
    <property type="molecule type" value="Genomic_DNA"/>
</dbReference>
<dbReference type="RefSeq" id="WP_092356743.1">
    <property type="nucleotide sequence ID" value="NZ_FOIN01000057.1"/>
</dbReference>
<feature type="transmembrane region" description="Helical" evidence="5">
    <location>
        <begin position="179"/>
        <end position="201"/>
    </location>
</feature>
<dbReference type="GO" id="GO:0016020">
    <property type="term" value="C:membrane"/>
    <property type="evidence" value="ECO:0007669"/>
    <property type="project" value="UniProtKB-SubCell"/>
</dbReference>
<reference evidence="8" key="1">
    <citation type="submission" date="2016-10" db="EMBL/GenBank/DDBJ databases">
        <authorList>
            <person name="Varghese N."/>
            <person name="Submissions S."/>
        </authorList>
    </citation>
    <scope>NUCLEOTIDE SEQUENCE [LARGE SCALE GENOMIC DNA]</scope>
    <source>
        <strain evidence="8">DSM 1551</strain>
    </source>
</reference>
<keyword evidence="4 5" id="KW-0472">Membrane</keyword>
<dbReference type="OrthoDB" id="9813074at2"/>
<keyword evidence="7" id="KW-0645">Protease</keyword>
<dbReference type="GO" id="GO:0004252">
    <property type="term" value="F:serine-type endopeptidase activity"/>
    <property type="evidence" value="ECO:0007669"/>
    <property type="project" value="InterPro"/>
</dbReference>
<sequence>MKYDYKKYPITIGVIGVCILVYIYTTIRYGVDMNANEGLETGGFNPILVVYFNEYYRLITANFIHFGLMHIFCNCYSLVNLGSVMEHLLGQKRYAIVLGASMIATTLLPCLLFFVNESGAYSVMGGISGAIFGLMGALLALAIKFKNVYAYLFKQISSSILLMLLISVLVPSISLTGHIAGMIGGFIAMILIIKLMPLTIWQNNKETSSYNNLMN</sequence>
<dbReference type="Proteomes" id="UP000198558">
    <property type="component" value="Unassembled WGS sequence"/>
</dbReference>
<evidence type="ECO:0000256" key="5">
    <source>
        <dbReference type="SAM" id="Phobius"/>
    </source>
</evidence>
<dbReference type="Pfam" id="PF01694">
    <property type="entry name" value="Rhomboid"/>
    <property type="match status" value="1"/>
</dbReference>
<dbReference type="InterPro" id="IPR022764">
    <property type="entry name" value="Peptidase_S54_rhomboid_dom"/>
</dbReference>
<feature type="transmembrane region" description="Helical" evidence="5">
    <location>
        <begin position="12"/>
        <end position="31"/>
    </location>
</feature>
<protein>
    <submittedName>
        <fullName evidence="7">Rhomboid protease GluP</fullName>
    </submittedName>
</protein>
<dbReference type="GO" id="GO:0006508">
    <property type="term" value="P:proteolysis"/>
    <property type="evidence" value="ECO:0007669"/>
    <property type="project" value="UniProtKB-KW"/>
</dbReference>
<evidence type="ECO:0000256" key="3">
    <source>
        <dbReference type="ARBA" id="ARBA00022989"/>
    </source>
</evidence>
<feature type="transmembrane region" description="Helical" evidence="5">
    <location>
        <begin position="94"/>
        <end position="115"/>
    </location>
</feature>
<keyword evidence="8" id="KW-1185">Reference proteome</keyword>
<dbReference type="GeneID" id="78289550"/>
<dbReference type="SUPFAM" id="SSF144091">
    <property type="entry name" value="Rhomboid-like"/>
    <property type="match status" value="1"/>
</dbReference>
<dbReference type="InterPro" id="IPR035952">
    <property type="entry name" value="Rhomboid-like_sf"/>
</dbReference>
<name>A0A1I0HPX9_9FIRM</name>
<feature type="transmembrane region" description="Helical" evidence="5">
    <location>
        <begin position="63"/>
        <end position="82"/>
    </location>
</feature>
<keyword evidence="7" id="KW-0378">Hydrolase</keyword>
<keyword evidence="2 5" id="KW-0812">Transmembrane</keyword>
<organism evidence="7 8">
    <name type="scientific">Thomasclavelia cocleata</name>
    <dbReference type="NCBI Taxonomy" id="69824"/>
    <lineage>
        <taxon>Bacteria</taxon>
        <taxon>Bacillati</taxon>
        <taxon>Bacillota</taxon>
        <taxon>Erysipelotrichia</taxon>
        <taxon>Erysipelotrichales</taxon>
        <taxon>Coprobacillaceae</taxon>
        <taxon>Thomasclavelia</taxon>
    </lineage>
</organism>
<comment type="subcellular location">
    <subcellularLocation>
        <location evidence="1">Membrane</location>
        <topology evidence="1">Multi-pass membrane protein</topology>
    </subcellularLocation>
</comment>
<evidence type="ECO:0000256" key="2">
    <source>
        <dbReference type="ARBA" id="ARBA00022692"/>
    </source>
</evidence>
<proteinExistence type="predicted"/>
<accession>A0A1I0HPX9</accession>
<evidence type="ECO:0000256" key="1">
    <source>
        <dbReference type="ARBA" id="ARBA00004141"/>
    </source>
</evidence>
<gene>
    <name evidence="7" type="ORF">SAMN04489758_1577</name>
</gene>
<dbReference type="AlphaFoldDB" id="A0A1I0HPX9"/>
<evidence type="ECO:0000313" key="7">
    <source>
        <dbReference type="EMBL" id="SET86031.1"/>
    </source>
</evidence>
<feature type="domain" description="Peptidase S54 rhomboid" evidence="6">
    <location>
        <begin position="53"/>
        <end position="193"/>
    </location>
</feature>